<proteinExistence type="predicted"/>
<reference evidence="1 2" key="1">
    <citation type="submission" date="2020-06" db="EMBL/GenBank/DDBJ databases">
        <title>Draft genome sequence of Lactic acid bacteria from Okinawan-style tofu.</title>
        <authorList>
            <person name="Takara I."/>
            <person name="Ikematsu S."/>
        </authorList>
    </citation>
    <scope>NUCLEOTIDE SEQUENCE [LARGE SCALE GENOMIC DNA]</scope>
    <source>
        <strain evidence="2">lg38</strain>
    </source>
</reference>
<organism evidence="1 2">
    <name type="scientific">Lactococcus garvieae</name>
    <dbReference type="NCBI Taxonomy" id="1363"/>
    <lineage>
        <taxon>Bacteria</taxon>
        <taxon>Bacillati</taxon>
        <taxon>Bacillota</taxon>
        <taxon>Bacilli</taxon>
        <taxon>Lactobacillales</taxon>
        <taxon>Streptococcaceae</taxon>
        <taxon>Lactococcus</taxon>
    </lineage>
</organism>
<dbReference type="EMBL" id="BLXU01000010">
    <property type="protein sequence ID" value="GFO52416.1"/>
    <property type="molecule type" value="Genomic_DNA"/>
</dbReference>
<dbReference type="Proteomes" id="UP000504756">
    <property type="component" value="Unassembled WGS sequence"/>
</dbReference>
<accession>A0A6L2ZX53</accession>
<dbReference type="RefSeq" id="WP_017370791.1">
    <property type="nucleotide sequence ID" value="NZ_BLXU01000010.1"/>
</dbReference>
<protein>
    <submittedName>
        <fullName evidence="1">Uncharacterized protein</fullName>
    </submittedName>
</protein>
<name>A0A6L2ZX53_9LACT</name>
<sequence length="149" mass="17583">MDNKCMSDKQFQNAKGLLILLLKLIEKESKGYYRFLKADSTGLFYTTGRGKVNFRISSSERTVIDQITPIIRDISIAQFILDIDLFYRMQKVMPRKGIPLTSRTHEAMMKFLEVHPIFKEQFNQKVKMMIDDGEELMKMFYEDTEVTYK</sequence>
<evidence type="ECO:0000313" key="1">
    <source>
        <dbReference type="EMBL" id="GFO52416.1"/>
    </source>
</evidence>
<dbReference type="AlphaFoldDB" id="A0A6L2ZX53"/>
<comment type="caution">
    <text evidence="1">The sequence shown here is derived from an EMBL/GenBank/DDBJ whole genome shotgun (WGS) entry which is preliminary data.</text>
</comment>
<evidence type="ECO:0000313" key="2">
    <source>
        <dbReference type="Proteomes" id="UP000504756"/>
    </source>
</evidence>
<gene>
    <name evidence="1" type="ORF">ikelab_16910</name>
</gene>